<keyword evidence="3 11" id="KW-0812">Transmembrane</keyword>
<comment type="similarity">
    <text evidence="2">Belongs to the immunoglobulin superfamily. L1/neurofascin/NgCAM family.</text>
</comment>
<dbReference type="PANTHER" id="PTHR44170:SF6">
    <property type="entry name" value="CONTACTIN"/>
    <property type="match status" value="1"/>
</dbReference>
<dbReference type="InterPro" id="IPR003599">
    <property type="entry name" value="Ig_sub"/>
</dbReference>
<dbReference type="SMART" id="SM00060">
    <property type="entry name" value="FN3"/>
    <property type="match status" value="5"/>
</dbReference>
<evidence type="ECO:0000256" key="4">
    <source>
        <dbReference type="ARBA" id="ARBA00022737"/>
    </source>
</evidence>
<feature type="region of interest" description="Disordered" evidence="10">
    <location>
        <begin position="1242"/>
        <end position="1264"/>
    </location>
</feature>
<dbReference type="InterPro" id="IPR026966">
    <property type="entry name" value="Neurofascin/L1/NrCAM_C"/>
</dbReference>
<reference evidence="15 16" key="1">
    <citation type="submission" date="2024-02" db="EMBL/GenBank/DDBJ databases">
        <authorList>
            <person name="Daric V."/>
            <person name="Darras S."/>
        </authorList>
    </citation>
    <scope>NUCLEOTIDE SEQUENCE [LARGE SCALE GENOMIC DNA]</scope>
</reference>
<keyword evidence="4" id="KW-0677">Repeat</keyword>
<organism evidence="15 16">
    <name type="scientific">Clavelina lepadiformis</name>
    <name type="common">Light-bulb sea squirt</name>
    <name type="synonym">Ascidia lepadiformis</name>
    <dbReference type="NCBI Taxonomy" id="159417"/>
    <lineage>
        <taxon>Eukaryota</taxon>
        <taxon>Metazoa</taxon>
        <taxon>Chordata</taxon>
        <taxon>Tunicata</taxon>
        <taxon>Ascidiacea</taxon>
        <taxon>Aplousobranchia</taxon>
        <taxon>Clavelinidae</taxon>
        <taxon>Clavelina</taxon>
    </lineage>
</organism>
<feature type="signal peptide" evidence="12">
    <location>
        <begin position="1"/>
        <end position="22"/>
    </location>
</feature>
<feature type="domain" description="Ig-like" evidence="13">
    <location>
        <begin position="34"/>
        <end position="127"/>
    </location>
</feature>
<evidence type="ECO:0000256" key="2">
    <source>
        <dbReference type="ARBA" id="ARBA00008588"/>
    </source>
</evidence>
<accession>A0ABP0EYG2</accession>
<sequence>MEMWTIVMISLVLTLQIDKIAAKLEVPPEVPRPPQITTQSASTVYAVEESLLELKCEADGQPKVDQDGYIWKKDGESLDLTAGDIVQSENSGNITFSGTDLLKEEELRHYEGIYQCFASNGIGTAVTGNIAVKVAATPSPNRQDKDLSAVEGASLTVPCDHEGLEGITVSWDFEGTKPDERRVGQAADGSLVFSNVIAEDDGLEFWCQIKKRVSRRSADGPHYTLNVDRSNPVTSRGPDIVSPVNRIANPVEVLLGDDLVLECTATGSPTPIINWEVMNGDWPQGRYKIEDFGRKVTITNLTYVDGKTYQCTASNDVESVSSGVRVTVKSRPFFSLESQKPLDVIQVPGKSVNITCDPSGLPKPTTKWLVNGVPIEETPTMENRKVTSNWIKLKNLKKEDSAVYQCIASNPYGTVIEQAYVNVLTSPPIPLSSNADNYKSVERSTVKMNCSFFGSSPPKVTCSKGGVDISSMDRFSIVKHKQTKQLKIEGVTRDDAGLYTCVAVNEYGNSSIDFTLDVLKPTSIKIVGPDSVIKGNTVSFRAVVKAESAADEVVWYRSEVPKGRGETFTISDADYSDSGTYKVSVSTKYDKSWGYVTLTVKDRPSPPERFNFSTNKDSKLDVNFNWTPGAENNDEITEYKIEFEEDNFEPGTWQVLRDSINPSLRSTSEVLSPYVNYKFRLLARNSVGWSDPSAETRRYSTPEGAPKNPTGVRGEGTSPNNMIITWSRVRGIDQNGPGLEYLVSYRKAGNGSSAWNTAPVEDPLTSYTVENTEPYKPYEIIVQSKNDFDVADVPEMVRGYSGEDVPLVTPNNVKVKTFDEAPRHVLVSWEAVDPTLVRGRFLGYKIFYGMSSDNEDEKVVECKPNVTETYVSNLFPNTQYWFSVAVYNRMYTGNKSEKKIVTTPEGAPGRPTSLTLKRRNATSLFLTWNKPKENWGKVVMYVVTYGPPKDPENEITENTGEQKFTVKNLNPDTYYNIRVKARSRQGMGEEEVLQTRTLRSGIPSTVPFSLDPGSTTTNITWISSPDKPDFMPANSFYVKYVDGNGNENQTPPKDVEDGDKQSITIEGLEPDTEYKFVLVLVNGAGPTEIHSTASTEEAAVTSGSFATEIWFIVLMCLLGVVIILLLVVCFVRKGKGGKYSVAEKEGRLFDAESQPMTKEETGEYNDETDDVKRPLSSTFADGPANGNSKAPPSDYKSDPPLRTRGDSVAGDSIEEFADTDAKEFNEDGSFIGQYGVINESAATSTAASPNGDVETSTQIKGDAV</sequence>
<feature type="domain" description="Fibronectin type-III" evidence="14">
    <location>
        <begin position="809"/>
        <end position="906"/>
    </location>
</feature>
<evidence type="ECO:0000256" key="11">
    <source>
        <dbReference type="SAM" id="Phobius"/>
    </source>
</evidence>
<protein>
    <recommendedName>
        <fullName evidence="17">Neuroglian-like</fullName>
    </recommendedName>
</protein>
<evidence type="ECO:0000256" key="8">
    <source>
        <dbReference type="ARBA" id="ARBA00023157"/>
    </source>
</evidence>
<dbReference type="Pfam" id="PF13882">
    <property type="entry name" value="Bravo_FIGEY"/>
    <property type="match status" value="1"/>
</dbReference>
<evidence type="ECO:0000256" key="12">
    <source>
        <dbReference type="SAM" id="SignalP"/>
    </source>
</evidence>
<dbReference type="CDD" id="cd00063">
    <property type="entry name" value="FN3"/>
    <property type="match status" value="5"/>
</dbReference>
<dbReference type="Pfam" id="PF13927">
    <property type="entry name" value="Ig_3"/>
    <property type="match status" value="1"/>
</dbReference>
<dbReference type="Pfam" id="PF00041">
    <property type="entry name" value="fn3"/>
    <property type="match status" value="5"/>
</dbReference>
<dbReference type="InterPro" id="IPR036179">
    <property type="entry name" value="Ig-like_dom_sf"/>
</dbReference>
<dbReference type="PROSITE" id="PS50835">
    <property type="entry name" value="IG_LIKE"/>
    <property type="match status" value="6"/>
</dbReference>
<dbReference type="Pfam" id="PF07679">
    <property type="entry name" value="I-set"/>
    <property type="match status" value="3"/>
</dbReference>
<feature type="domain" description="Ig-like" evidence="13">
    <location>
        <begin position="332"/>
        <end position="422"/>
    </location>
</feature>
<name>A0ABP0EYG2_CLALP</name>
<dbReference type="InterPro" id="IPR013151">
    <property type="entry name" value="Immunoglobulin_dom"/>
</dbReference>
<evidence type="ECO:0000256" key="3">
    <source>
        <dbReference type="ARBA" id="ARBA00022692"/>
    </source>
</evidence>
<feature type="domain" description="Fibronectin type-III" evidence="14">
    <location>
        <begin position="606"/>
        <end position="704"/>
    </location>
</feature>
<keyword evidence="12" id="KW-0732">Signal</keyword>
<feature type="domain" description="Fibronectin type-III" evidence="14">
    <location>
        <begin position="910"/>
        <end position="1001"/>
    </location>
</feature>
<feature type="compositionally biased region" description="Polar residues" evidence="10">
    <location>
        <begin position="1175"/>
        <end position="1190"/>
    </location>
</feature>
<dbReference type="InterPro" id="IPR036116">
    <property type="entry name" value="FN3_sf"/>
</dbReference>
<feature type="domain" description="Ig-like" evidence="13">
    <location>
        <begin position="138"/>
        <end position="228"/>
    </location>
</feature>
<feature type="region of interest" description="Disordered" evidence="10">
    <location>
        <begin position="690"/>
        <end position="720"/>
    </location>
</feature>
<feature type="domain" description="Ig-like" evidence="13">
    <location>
        <begin position="427"/>
        <end position="517"/>
    </location>
</feature>
<keyword evidence="9" id="KW-0393">Immunoglobulin domain</keyword>
<keyword evidence="16" id="KW-1185">Reference proteome</keyword>
<evidence type="ECO:0000256" key="9">
    <source>
        <dbReference type="ARBA" id="ARBA00023319"/>
    </source>
</evidence>
<dbReference type="InterPro" id="IPR013098">
    <property type="entry name" value="Ig_I-set"/>
</dbReference>
<evidence type="ECO:0000256" key="10">
    <source>
        <dbReference type="SAM" id="MobiDB-lite"/>
    </source>
</evidence>
<evidence type="ECO:0000313" key="16">
    <source>
        <dbReference type="Proteomes" id="UP001642483"/>
    </source>
</evidence>
<keyword evidence="5" id="KW-0130">Cell adhesion</keyword>
<dbReference type="SUPFAM" id="SSF48726">
    <property type="entry name" value="Immunoglobulin"/>
    <property type="match status" value="6"/>
</dbReference>
<dbReference type="InterPro" id="IPR007110">
    <property type="entry name" value="Ig-like_dom"/>
</dbReference>
<dbReference type="PROSITE" id="PS50853">
    <property type="entry name" value="FN3"/>
    <property type="match status" value="5"/>
</dbReference>
<proteinExistence type="inferred from homology"/>
<evidence type="ECO:0000256" key="7">
    <source>
        <dbReference type="ARBA" id="ARBA00023136"/>
    </source>
</evidence>
<dbReference type="PANTHER" id="PTHR44170">
    <property type="entry name" value="PROTEIN SIDEKICK"/>
    <property type="match status" value="1"/>
</dbReference>
<feature type="region of interest" description="Disordered" evidence="10">
    <location>
        <begin position="1151"/>
        <end position="1211"/>
    </location>
</feature>
<keyword evidence="8" id="KW-1015">Disulfide bond</keyword>
<comment type="caution">
    <text evidence="15">The sequence shown here is derived from an EMBL/GenBank/DDBJ whole genome shotgun (WGS) entry which is preliminary data.</text>
</comment>
<evidence type="ECO:0000256" key="1">
    <source>
        <dbReference type="ARBA" id="ARBA00004479"/>
    </source>
</evidence>
<evidence type="ECO:0000256" key="5">
    <source>
        <dbReference type="ARBA" id="ARBA00022889"/>
    </source>
</evidence>
<gene>
    <name evidence="15" type="ORF">CVLEPA_LOCUS493</name>
</gene>
<evidence type="ECO:0000259" key="13">
    <source>
        <dbReference type="PROSITE" id="PS50835"/>
    </source>
</evidence>
<feature type="chain" id="PRO_5045037723" description="Neuroglian-like" evidence="12">
    <location>
        <begin position="23"/>
        <end position="1264"/>
    </location>
</feature>
<feature type="domain" description="Fibronectin type-III" evidence="14">
    <location>
        <begin position="1002"/>
        <end position="1098"/>
    </location>
</feature>
<evidence type="ECO:0000256" key="6">
    <source>
        <dbReference type="ARBA" id="ARBA00022989"/>
    </source>
</evidence>
<feature type="domain" description="Fibronectin type-III" evidence="14">
    <location>
        <begin position="705"/>
        <end position="804"/>
    </location>
</feature>
<dbReference type="SMART" id="SM00408">
    <property type="entry name" value="IGc2"/>
    <property type="match status" value="6"/>
</dbReference>
<evidence type="ECO:0000259" key="14">
    <source>
        <dbReference type="PROSITE" id="PS50853"/>
    </source>
</evidence>
<dbReference type="InterPro" id="IPR003961">
    <property type="entry name" value="FN3_dom"/>
</dbReference>
<dbReference type="Pfam" id="PF00047">
    <property type="entry name" value="ig"/>
    <property type="match status" value="1"/>
</dbReference>
<feature type="transmembrane region" description="Helical" evidence="11">
    <location>
        <begin position="1109"/>
        <end position="1131"/>
    </location>
</feature>
<dbReference type="CDD" id="cd00096">
    <property type="entry name" value="Ig"/>
    <property type="match status" value="1"/>
</dbReference>
<evidence type="ECO:0000313" key="15">
    <source>
        <dbReference type="EMBL" id="CAK8671428.1"/>
    </source>
</evidence>
<dbReference type="InterPro" id="IPR003598">
    <property type="entry name" value="Ig_sub2"/>
</dbReference>
<evidence type="ECO:0008006" key="17">
    <source>
        <dbReference type="Google" id="ProtNLM"/>
    </source>
</evidence>
<feature type="domain" description="Ig-like" evidence="13">
    <location>
        <begin position="521"/>
        <end position="599"/>
    </location>
</feature>
<dbReference type="EMBL" id="CAWYQH010000001">
    <property type="protein sequence ID" value="CAK8671428.1"/>
    <property type="molecule type" value="Genomic_DNA"/>
</dbReference>
<comment type="subcellular location">
    <subcellularLocation>
        <location evidence="1">Membrane</location>
        <topology evidence="1">Single-pass type I membrane protein</topology>
    </subcellularLocation>
</comment>
<keyword evidence="6 11" id="KW-1133">Transmembrane helix</keyword>
<feature type="compositionally biased region" description="Basic and acidic residues" evidence="10">
    <location>
        <begin position="1195"/>
        <end position="1205"/>
    </location>
</feature>
<dbReference type="Gene3D" id="2.60.40.10">
    <property type="entry name" value="Immunoglobulins"/>
    <property type="match status" value="11"/>
</dbReference>
<dbReference type="Proteomes" id="UP001642483">
    <property type="component" value="Unassembled WGS sequence"/>
</dbReference>
<dbReference type="InterPro" id="IPR013783">
    <property type="entry name" value="Ig-like_fold"/>
</dbReference>
<dbReference type="SUPFAM" id="SSF49265">
    <property type="entry name" value="Fibronectin type III"/>
    <property type="match status" value="3"/>
</dbReference>
<feature type="domain" description="Ig-like" evidence="13">
    <location>
        <begin position="238"/>
        <end position="327"/>
    </location>
</feature>
<dbReference type="SMART" id="SM00409">
    <property type="entry name" value="IG"/>
    <property type="match status" value="6"/>
</dbReference>
<keyword evidence="7 11" id="KW-0472">Membrane</keyword>